<dbReference type="SUPFAM" id="SSF81901">
    <property type="entry name" value="HCP-like"/>
    <property type="match status" value="3"/>
</dbReference>
<organism evidence="1 2">
    <name type="scientific">Myxococcus xanthus</name>
    <dbReference type="NCBI Taxonomy" id="34"/>
    <lineage>
        <taxon>Bacteria</taxon>
        <taxon>Pseudomonadati</taxon>
        <taxon>Myxococcota</taxon>
        <taxon>Myxococcia</taxon>
        <taxon>Myxococcales</taxon>
        <taxon>Cystobacterineae</taxon>
        <taxon>Myxococcaceae</taxon>
        <taxon>Myxococcus</taxon>
    </lineage>
</organism>
<protein>
    <submittedName>
        <fullName evidence="1">Sel1 repeat family protein</fullName>
    </submittedName>
</protein>
<proteinExistence type="predicted"/>
<name>A0A7Y4MUP5_MYXXA</name>
<accession>A0A7Y4MUP5</accession>
<dbReference type="Pfam" id="PF08238">
    <property type="entry name" value="Sel1"/>
    <property type="match status" value="10"/>
</dbReference>
<dbReference type="RefSeq" id="WP_171445164.1">
    <property type="nucleotide sequence ID" value="NZ_JABFNS010000192.1"/>
</dbReference>
<dbReference type="Proteomes" id="UP000533080">
    <property type="component" value="Unassembled WGS sequence"/>
</dbReference>
<dbReference type="InterPro" id="IPR027417">
    <property type="entry name" value="P-loop_NTPase"/>
</dbReference>
<dbReference type="PANTHER" id="PTHR11102:SF160">
    <property type="entry name" value="ERAD-ASSOCIATED E3 UBIQUITIN-PROTEIN LIGASE COMPONENT HRD3"/>
    <property type="match status" value="1"/>
</dbReference>
<dbReference type="PANTHER" id="PTHR11102">
    <property type="entry name" value="SEL-1-LIKE PROTEIN"/>
    <property type="match status" value="1"/>
</dbReference>
<gene>
    <name evidence="1" type="ORF">HNV28_34655</name>
</gene>
<reference evidence="1 2" key="1">
    <citation type="submission" date="2020-05" db="EMBL/GenBank/DDBJ databases">
        <authorList>
            <person name="Whitworth D."/>
        </authorList>
    </citation>
    <scope>NUCLEOTIDE SEQUENCE [LARGE SCALE GENOMIC DNA]</scope>
    <source>
        <strain evidence="1 2">AM005</strain>
    </source>
</reference>
<evidence type="ECO:0000313" key="2">
    <source>
        <dbReference type="Proteomes" id="UP000533080"/>
    </source>
</evidence>
<comment type="caution">
    <text evidence="1">The sequence shown here is derived from an EMBL/GenBank/DDBJ whole genome shotgun (WGS) entry which is preliminary data.</text>
</comment>
<evidence type="ECO:0000313" key="1">
    <source>
        <dbReference type="EMBL" id="NOJ83396.1"/>
    </source>
</evidence>
<dbReference type="Gene3D" id="1.25.40.10">
    <property type="entry name" value="Tetratricopeptide repeat domain"/>
    <property type="match status" value="2"/>
</dbReference>
<dbReference type="InterPro" id="IPR011990">
    <property type="entry name" value="TPR-like_helical_dom_sf"/>
</dbReference>
<dbReference type="EMBL" id="JABFNT010000191">
    <property type="protein sequence ID" value="NOJ83396.1"/>
    <property type="molecule type" value="Genomic_DNA"/>
</dbReference>
<dbReference type="SUPFAM" id="SSF52540">
    <property type="entry name" value="P-loop containing nucleoside triphosphate hydrolases"/>
    <property type="match status" value="1"/>
</dbReference>
<sequence>MQTTPLNHAPFSNRKTFYLTHITPLTAQSTEYHDAINHIDSILRLSDRLLLSAAGTIDHADLPRRILTMLAPLDQSTGTATEALEALNHCLEAWLKLIICRISIETYEKQKGTPRFNLYQAIKDLDLLNTSELELSAEKAHEITDLVRKSILLAKEYRNPPTHGAPLIPPQHAHDSIRCTLLTMFAATLKHRSRINAALNGLITSPIDGTTHGSLLRMIRSERSRHLEGFCGRDGDSSEIIKRLTHTLKPTGGYLLVTAPEGFGKSALTARISELTHSQEQTLGISATSVTRECPWLPGALFHAGKQSKNPHDIVGSLIAQANALLLNPVEFEAIPLDPLPRAHRVNHPQKSTITHKTWTTATAAPAAEIDLAFDRSRTSSDEWLPLRIALHSALEKLVEERGSAILIIDSLDEISRDGTELGFLPQPLPAGATALLTSRDEKKLTDSVRRMFQPSELALPGLSLEEVMSLTKVDDYEWNRLLHKSSRGAPLYVRDAIRRVQERGNYSAVNPSEGHYAIFEGQVKHWRTPGFTEDSDPLFASLLLLSVFDSVSPLELTLAQSFLERSGLNLSLSALREILSPVSGQIEGLSEGRIKLAVKAFAEYVCQQIYGNRDLRKYITRVGEWLAEEPDADAKLRASFLAAWTDERQIKDAGQREAARTIIRKLKELKNYDALYNMHTKRPRSTGGNDDDFKECLRAAALGGNLRAARTLGINLGGKKSRSEIAEGEKWLRLAAEGNDLPAMIELGLFLIDSEDSGKPESQIEGEQWLRRAAEREDPYAMTILGEILIDGDKLKAAPAEGEVLIKAAAAKGKPYAMTSLAIRYIYGHGIQPSVEEGERLLRASADKGDVTSTIILSEFLFSGKKINKDPDEALRLLRHLAENGATRAMVTLAQRLFESDAPHKNTSEGEKWLRKAAEEEHPRAMFILGSRLIEGDGLRRAEKEGERWLRAAAERGAAPAQRSLGLRYLDGDGVKKSSYEGEKWLRRAIDSGEIESMTILGARLLDGRSIRRDLVEGEGLLRKAIASGSMSAAHVLGMRLLDGEFLEKDTTGGELLLRKAAAEGYLPAMTELGERIIDQRDVFAPIEEGIKLLEDATQAGSSEAVRALSVRLFEGTKLPQDDARAEKLLRDAITQGDDELAHVLGRCLYLRGISTQSQSDLDAASLVMLTAWQKNASTLGGTNLAYMIRRNEMPKSKPTPSIDTLLSTGLRNSEPFALVNEALRRAAGIQCKVDWKQADTLIQKIKKGRQLQEVIDWWHDRARAQKDPEGHLVLGLLTRHNHIQDPDKLDAHSRLTLAKQGGWDIPSWLFFPA</sequence>
<dbReference type="InterPro" id="IPR006597">
    <property type="entry name" value="Sel1-like"/>
</dbReference>
<dbReference type="SMART" id="SM00671">
    <property type="entry name" value="SEL1"/>
    <property type="match status" value="10"/>
</dbReference>
<dbReference type="InterPro" id="IPR050767">
    <property type="entry name" value="Sel1_AlgK"/>
</dbReference>